<evidence type="ECO:0008006" key="5">
    <source>
        <dbReference type="Google" id="ProtNLM"/>
    </source>
</evidence>
<evidence type="ECO:0000259" key="1">
    <source>
        <dbReference type="Pfam" id="PF07883"/>
    </source>
</evidence>
<dbReference type="SUPFAM" id="SSF53335">
    <property type="entry name" value="S-adenosyl-L-methionine-dependent methyltransferases"/>
    <property type="match status" value="1"/>
</dbReference>
<gene>
    <name evidence="3" type="ORF">GCM10011505_27460</name>
</gene>
<dbReference type="Pfam" id="PF08241">
    <property type="entry name" value="Methyltransf_11"/>
    <property type="match status" value="1"/>
</dbReference>
<dbReference type="EMBL" id="BMDZ01000031">
    <property type="protein sequence ID" value="GGB44672.1"/>
    <property type="molecule type" value="Genomic_DNA"/>
</dbReference>
<reference evidence="4" key="1">
    <citation type="journal article" date="2019" name="Int. J. Syst. Evol. Microbiol.">
        <title>The Global Catalogue of Microorganisms (GCM) 10K type strain sequencing project: providing services to taxonomists for standard genome sequencing and annotation.</title>
        <authorList>
            <consortium name="The Broad Institute Genomics Platform"/>
            <consortium name="The Broad Institute Genome Sequencing Center for Infectious Disease"/>
            <person name="Wu L."/>
            <person name="Ma J."/>
        </authorList>
    </citation>
    <scope>NUCLEOTIDE SEQUENCE [LARGE SCALE GENOMIC DNA]</scope>
    <source>
        <strain evidence="4">CGMCC 1.10188</strain>
    </source>
</reference>
<accession>A0ABQ1ILC4</accession>
<evidence type="ECO:0000313" key="3">
    <source>
        <dbReference type="EMBL" id="GGB44672.1"/>
    </source>
</evidence>
<dbReference type="InterPro" id="IPR013216">
    <property type="entry name" value="Methyltransf_11"/>
</dbReference>
<feature type="domain" description="Methyltransferase type 11" evidence="2">
    <location>
        <begin position="52"/>
        <end position="149"/>
    </location>
</feature>
<comment type="caution">
    <text evidence="3">The sequence shown here is derived from an EMBL/GenBank/DDBJ whole genome shotgun (WGS) entry which is preliminary data.</text>
</comment>
<dbReference type="PANTHER" id="PTHR43591">
    <property type="entry name" value="METHYLTRANSFERASE"/>
    <property type="match status" value="1"/>
</dbReference>
<keyword evidence="4" id="KW-1185">Reference proteome</keyword>
<protein>
    <recommendedName>
        <fullName evidence="5">Methyltransferase type 11</fullName>
    </recommendedName>
</protein>
<organism evidence="3 4">
    <name type="scientific">Tistrella bauzanensis</name>
    <dbReference type="NCBI Taxonomy" id="657419"/>
    <lineage>
        <taxon>Bacteria</taxon>
        <taxon>Pseudomonadati</taxon>
        <taxon>Pseudomonadota</taxon>
        <taxon>Alphaproteobacteria</taxon>
        <taxon>Geminicoccales</taxon>
        <taxon>Geminicoccaceae</taxon>
        <taxon>Tistrella</taxon>
    </lineage>
</organism>
<dbReference type="SUPFAM" id="SSF51182">
    <property type="entry name" value="RmlC-like cupins"/>
    <property type="match status" value="1"/>
</dbReference>
<proteinExistence type="predicted"/>
<evidence type="ECO:0000313" key="4">
    <source>
        <dbReference type="Proteomes" id="UP000603352"/>
    </source>
</evidence>
<evidence type="ECO:0000259" key="2">
    <source>
        <dbReference type="Pfam" id="PF08241"/>
    </source>
</evidence>
<dbReference type="Gene3D" id="2.60.120.10">
    <property type="entry name" value="Jelly Rolls"/>
    <property type="match status" value="1"/>
</dbReference>
<sequence length="305" mass="32001">MSATFMDRLVDRIARRPGGMIGRLLYRHPAGHKTSFDMTLDALGPTPDDHLLDLGCGGGVFLERVLKTGASAAGLDHSPDMVDESRRRNAAACAAGRLTLCQGDVGRLPFPDGAFTRVTALNAFFFFPDPQAAVAEMARVLAPGGRLAIVTTPPEQAAALKRYFGPVASRMRLDAPEVLGDWLRAVGLVPGTVRPVRAVGYLITARKPVMPATTGAVIEMPGFHGLITGRIGDLLVVEADVTGAIPAHTAQGAELVVVLSGELHARVDGTERVLRQGEHALIPAGASHGATVAGPTRLLLIGPPE</sequence>
<dbReference type="InterPro" id="IPR013096">
    <property type="entry name" value="Cupin_2"/>
</dbReference>
<dbReference type="InterPro" id="IPR014710">
    <property type="entry name" value="RmlC-like_jellyroll"/>
</dbReference>
<dbReference type="CDD" id="cd02440">
    <property type="entry name" value="AdoMet_MTases"/>
    <property type="match status" value="1"/>
</dbReference>
<dbReference type="Pfam" id="PF07883">
    <property type="entry name" value="Cupin_2"/>
    <property type="match status" value="1"/>
</dbReference>
<name>A0ABQ1ILC4_9PROT</name>
<feature type="domain" description="Cupin type-2" evidence="1">
    <location>
        <begin position="242"/>
        <end position="301"/>
    </location>
</feature>
<dbReference type="PANTHER" id="PTHR43591:SF24">
    <property type="entry name" value="2-METHOXY-6-POLYPRENYL-1,4-BENZOQUINOL METHYLASE, MITOCHONDRIAL"/>
    <property type="match status" value="1"/>
</dbReference>
<dbReference type="RefSeq" id="WP_229708096.1">
    <property type="nucleotide sequence ID" value="NZ_BMDZ01000031.1"/>
</dbReference>
<dbReference type="InterPro" id="IPR011051">
    <property type="entry name" value="RmlC_Cupin_sf"/>
</dbReference>
<dbReference type="InterPro" id="IPR029063">
    <property type="entry name" value="SAM-dependent_MTases_sf"/>
</dbReference>
<dbReference type="Proteomes" id="UP000603352">
    <property type="component" value="Unassembled WGS sequence"/>
</dbReference>
<dbReference type="Gene3D" id="3.40.50.150">
    <property type="entry name" value="Vaccinia Virus protein VP39"/>
    <property type="match status" value="1"/>
</dbReference>